<feature type="compositionally biased region" description="Low complexity" evidence="1">
    <location>
        <begin position="77"/>
        <end position="88"/>
    </location>
</feature>
<accession>A0AAV2KUW1</accession>
<dbReference type="EMBL" id="OZ035824">
    <property type="protein sequence ID" value="CAL1591877.1"/>
    <property type="molecule type" value="Genomic_DNA"/>
</dbReference>
<reference evidence="2 3" key="1">
    <citation type="submission" date="2024-04" db="EMBL/GenBank/DDBJ databases">
        <authorList>
            <person name="Waldvogel A.-M."/>
            <person name="Schoenle A."/>
        </authorList>
    </citation>
    <scope>NUCLEOTIDE SEQUENCE [LARGE SCALE GENOMIC DNA]</scope>
</reference>
<name>A0AAV2KUW1_KNICA</name>
<sequence>MSLPPPTVLQQSSPPPHPPSIISDLGLLNPITTSPSPGLTVVTRYEFPLRDAKTTESALNVLSQRIESPRFLSLSLKSSSTPLPVPTTKCPKSTNNLSSLAPPNQLPLSHSSSPPPVIMPINAPRVHTPA</sequence>
<dbReference type="Proteomes" id="UP001497482">
    <property type="component" value="Chromosome 2"/>
</dbReference>
<keyword evidence="3" id="KW-1185">Reference proteome</keyword>
<feature type="compositionally biased region" description="Low complexity" evidence="1">
    <location>
        <begin position="102"/>
        <end position="112"/>
    </location>
</feature>
<evidence type="ECO:0000313" key="3">
    <source>
        <dbReference type="Proteomes" id="UP001497482"/>
    </source>
</evidence>
<feature type="region of interest" description="Disordered" evidence="1">
    <location>
        <begin position="77"/>
        <end position="130"/>
    </location>
</feature>
<feature type="compositionally biased region" description="Pro residues" evidence="1">
    <location>
        <begin position="1"/>
        <end position="19"/>
    </location>
</feature>
<protein>
    <submittedName>
        <fullName evidence="2">Uncharacterized protein</fullName>
    </submittedName>
</protein>
<evidence type="ECO:0000256" key="1">
    <source>
        <dbReference type="SAM" id="MobiDB-lite"/>
    </source>
</evidence>
<gene>
    <name evidence="2" type="ORF">KC01_LOCUS21212</name>
</gene>
<organism evidence="2 3">
    <name type="scientific">Knipowitschia caucasica</name>
    <name type="common">Caucasian dwarf goby</name>
    <name type="synonym">Pomatoschistus caucasicus</name>
    <dbReference type="NCBI Taxonomy" id="637954"/>
    <lineage>
        <taxon>Eukaryota</taxon>
        <taxon>Metazoa</taxon>
        <taxon>Chordata</taxon>
        <taxon>Craniata</taxon>
        <taxon>Vertebrata</taxon>
        <taxon>Euteleostomi</taxon>
        <taxon>Actinopterygii</taxon>
        <taxon>Neopterygii</taxon>
        <taxon>Teleostei</taxon>
        <taxon>Neoteleostei</taxon>
        <taxon>Acanthomorphata</taxon>
        <taxon>Gobiaria</taxon>
        <taxon>Gobiiformes</taxon>
        <taxon>Gobioidei</taxon>
        <taxon>Gobiidae</taxon>
        <taxon>Gobiinae</taxon>
        <taxon>Knipowitschia</taxon>
    </lineage>
</organism>
<feature type="region of interest" description="Disordered" evidence="1">
    <location>
        <begin position="1"/>
        <end position="36"/>
    </location>
</feature>
<feature type="compositionally biased region" description="Polar residues" evidence="1">
    <location>
        <begin position="90"/>
        <end position="101"/>
    </location>
</feature>
<proteinExistence type="predicted"/>
<evidence type="ECO:0000313" key="2">
    <source>
        <dbReference type="EMBL" id="CAL1591877.1"/>
    </source>
</evidence>
<dbReference type="AlphaFoldDB" id="A0AAV2KUW1"/>